<dbReference type="SUPFAM" id="SSF51120">
    <property type="entry name" value="beta-Roll"/>
    <property type="match status" value="1"/>
</dbReference>
<reference evidence="2" key="1">
    <citation type="submission" date="2019-01" db="EMBL/GenBank/DDBJ databases">
        <title>Cytophagaceae bacterium strain CAR-16.</title>
        <authorList>
            <person name="Chen W.-M."/>
        </authorList>
    </citation>
    <scope>NUCLEOTIDE SEQUENCE [LARGE SCALE GENOMIC DNA]</scope>
    <source>
        <strain evidence="2">CHR27</strain>
    </source>
</reference>
<dbReference type="RefSeq" id="WP_129403193.1">
    <property type="nucleotide sequence ID" value="NZ_SBKP01000002.1"/>
</dbReference>
<evidence type="ECO:0000313" key="1">
    <source>
        <dbReference type="EMBL" id="RXR30443.1"/>
    </source>
</evidence>
<dbReference type="PROSITE" id="PS00330">
    <property type="entry name" value="HEMOLYSIN_CALCIUM"/>
    <property type="match status" value="1"/>
</dbReference>
<dbReference type="InterPro" id="IPR011049">
    <property type="entry name" value="Serralysin-like_metalloprot_C"/>
</dbReference>
<dbReference type="Gene3D" id="2.150.10.10">
    <property type="entry name" value="Serralysin-like metalloprotease, C-terminal"/>
    <property type="match status" value="1"/>
</dbReference>
<organism evidence="1 2">
    <name type="scientific">Sphingobium fluviale</name>
    <dbReference type="NCBI Taxonomy" id="2506423"/>
    <lineage>
        <taxon>Bacteria</taxon>
        <taxon>Pseudomonadati</taxon>
        <taxon>Pseudomonadota</taxon>
        <taxon>Alphaproteobacteria</taxon>
        <taxon>Sphingomonadales</taxon>
        <taxon>Sphingomonadaceae</taxon>
        <taxon>Sphingobium</taxon>
    </lineage>
</organism>
<evidence type="ECO:0000313" key="2">
    <source>
        <dbReference type="Proteomes" id="UP000290958"/>
    </source>
</evidence>
<evidence type="ECO:0008006" key="3">
    <source>
        <dbReference type="Google" id="ProtNLM"/>
    </source>
</evidence>
<dbReference type="InterPro" id="IPR001343">
    <property type="entry name" value="Hemolysn_Ca-bd"/>
</dbReference>
<dbReference type="GO" id="GO:0005509">
    <property type="term" value="F:calcium ion binding"/>
    <property type="evidence" value="ECO:0007669"/>
    <property type="project" value="InterPro"/>
</dbReference>
<keyword evidence="2" id="KW-1185">Reference proteome</keyword>
<name>A0A4Q1KKP7_9SPHN</name>
<comment type="caution">
    <text evidence="1">The sequence shown here is derived from an EMBL/GenBank/DDBJ whole genome shotgun (WGS) entry which is preliminary data.</text>
</comment>
<sequence length="181" mass="18349">MALTLDGHKTYVSNGDVGGIVRATDDPDGSNMQGLDGDDSLRGGKFNDALDGGAGNDALFGGLGADIFKIDISDIVDGADTDKILDLNFAEGDRLALDGFAAGTFSDSAGANAIGDNGHIQISSWAGLYTAMQTAVGVSITASQVGSTDALRLVFDDGAGTVQTLIISNAYSAYMAEGIMA</sequence>
<dbReference type="AlphaFoldDB" id="A0A4Q1KKP7"/>
<gene>
    <name evidence="1" type="ORF">EQG66_03775</name>
</gene>
<protein>
    <recommendedName>
        <fullName evidence="3">Calcium-binding protein</fullName>
    </recommendedName>
</protein>
<dbReference type="OrthoDB" id="7329412at2"/>
<dbReference type="EMBL" id="SBKP01000002">
    <property type="protein sequence ID" value="RXR30443.1"/>
    <property type="molecule type" value="Genomic_DNA"/>
</dbReference>
<dbReference type="Proteomes" id="UP000290958">
    <property type="component" value="Unassembled WGS sequence"/>
</dbReference>
<dbReference type="InterPro" id="IPR018511">
    <property type="entry name" value="Hemolysin-typ_Ca-bd_CS"/>
</dbReference>
<dbReference type="Pfam" id="PF00353">
    <property type="entry name" value="HemolysinCabind"/>
    <property type="match status" value="1"/>
</dbReference>
<dbReference type="PRINTS" id="PR00313">
    <property type="entry name" value="CABNDNGRPT"/>
</dbReference>
<accession>A0A4Q1KKP7</accession>
<proteinExistence type="predicted"/>